<gene>
    <name evidence="2" type="ORF">P5G52_11935</name>
</gene>
<dbReference type="InterPro" id="IPR051783">
    <property type="entry name" value="NAD(P)-dependent_oxidoreduct"/>
</dbReference>
<dbReference type="Proteomes" id="UP001174209">
    <property type="component" value="Unassembled WGS sequence"/>
</dbReference>
<dbReference type="InterPro" id="IPR001509">
    <property type="entry name" value="Epimerase_deHydtase"/>
</dbReference>
<dbReference type="Pfam" id="PF01370">
    <property type="entry name" value="Epimerase"/>
    <property type="match status" value="1"/>
</dbReference>
<dbReference type="RefSeq" id="WP_301227622.1">
    <property type="nucleotide sequence ID" value="NZ_JAROCG010000001.1"/>
</dbReference>
<reference evidence="2" key="1">
    <citation type="submission" date="2023-06" db="EMBL/GenBank/DDBJ databases">
        <title>MT1 and MT2 Draft Genomes of Novel Species.</title>
        <authorList>
            <person name="Venkateswaran K."/>
        </authorList>
    </citation>
    <scope>NUCLEOTIDE SEQUENCE</scope>
    <source>
        <strain evidence="2">IIF3SC-B10</strain>
    </source>
</reference>
<organism evidence="2 3">
    <name type="scientific">Arthrobacter burdickii</name>
    <dbReference type="NCBI Taxonomy" id="3035920"/>
    <lineage>
        <taxon>Bacteria</taxon>
        <taxon>Bacillati</taxon>
        <taxon>Actinomycetota</taxon>
        <taxon>Actinomycetes</taxon>
        <taxon>Micrococcales</taxon>
        <taxon>Micrococcaceae</taxon>
        <taxon>Arthrobacter</taxon>
    </lineage>
</organism>
<protein>
    <submittedName>
        <fullName evidence="2">NAD-dependent epimerase/dehydratase family protein</fullName>
    </submittedName>
</protein>
<dbReference type="SUPFAM" id="SSF51735">
    <property type="entry name" value="NAD(P)-binding Rossmann-fold domains"/>
    <property type="match status" value="1"/>
</dbReference>
<proteinExistence type="predicted"/>
<feature type="domain" description="NAD-dependent epimerase/dehydratase" evidence="1">
    <location>
        <begin position="8"/>
        <end position="171"/>
    </location>
</feature>
<sequence length="322" mass="34999">MSRDQVHVVVGASGGTGAALVRELLRREYRVRGVNRSGRADVPAGVEIVRGDAADPERMRQVCQDAGVVYNAVNPPLDRWREDFPAVVDGVLAGAEAAGARMVFVDDTWMYGRVSGPMTEDLPERPVCNKGVLRAWLAERVLAAHARGQVATVIGRAPELYGPGVESLLGRTLFGAAVRGRSGLWAGSTTEPLTPMFIEDFAYGLVELGENTEALGQVWHLPTPPPTTAGEFIDGISIESGRRFRVHRVSPGLVRAAGIFSTVAREGAEMLYQFEHPHVIDSTKYRNVFGHGKVTSYEAGIRATLDWYRTRQPARGLIPSGR</sequence>
<dbReference type="PANTHER" id="PTHR48079">
    <property type="entry name" value="PROTEIN YEEZ"/>
    <property type="match status" value="1"/>
</dbReference>
<accession>A0ABT8K2D4</accession>
<evidence type="ECO:0000259" key="1">
    <source>
        <dbReference type="Pfam" id="PF01370"/>
    </source>
</evidence>
<dbReference type="EMBL" id="JAROCG010000001">
    <property type="protein sequence ID" value="MDN4611571.1"/>
    <property type="molecule type" value="Genomic_DNA"/>
</dbReference>
<keyword evidence="3" id="KW-1185">Reference proteome</keyword>
<evidence type="ECO:0000313" key="2">
    <source>
        <dbReference type="EMBL" id="MDN4611571.1"/>
    </source>
</evidence>
<dbReference type="PANTHER" id="PTHR48079:SF6">
    <property type="entry name" value="NAD(P)-BINDING DOMAIN-CONTAINING PROTEIN-RELATED"/>
    <property type="match status" value="1"/>
</dbReference>
<evidence type="ECO:0000313" key="3">
    <source>
        <dbReference type="Proteomes" id="UP001174209"/>
    </source>
</evidence>
<dbReference type="Gene3D" id="3.40.50.720">
    <property type="entry name" value="NAD(P)-binding Rossmann-like Domain"/>
    <property type="match status" value="1"/>
</dbReference>
<dbReference type="InterPro" id="IPR036291">
    <property type="entry name" value="NAD(P)-bd_dom_sf"/>
</dbReference>
<comment type="caution">
    <text evidence="2">The sequence shown here is derived from an EMBL/GenBank/DDBJ whole genome shotgun (WGS) entry which is preliminary data.</text>
</comment>
<name>A0ABT8K2D4_9MICC</name>